<comment type="caution">
    <text evidence="1">The sequence shown here is derived from an EMBL/GenBank/DDBJ whole genome shotgun (WGS) entry which is preliminary data.</text>
</comment>
<dbReference type="Proteomes" id="UP000792457">
    <property type="component" value="Unassembled WGS sequence"/>
</dbReference>
<accession>A0A8K0KIL1</accession>
<name>A0A8K0KIL1_LADFU</name>
<protein>
    <submittedName>
        <fullName evidence="1">Uncharacterized protein</fullName>
    </submittedName>
</protein>
<dbReference type="EMBL" id="KZ308799">
    <property type="protein sequence ID" value="KAG8234345.1"/>
    <property type="molecule type" value="Genomic_DNA"/>
</dbReference>
<organism evidence="1 2">
    <name type="scientific">Ladona fulva</name>
    <name type="common">Scarce chaser dragonfly</name>
    <name type="synonym">Libellula fulva</name>
    <dbReference type="NCBI Taxonomy" id="123851"/>
    <lineage>
        <taxon>Eukaryota</taxon>
        <taxon>Metazoa</taxon>
        <taxon>Ecdysozoa</taxon>
        <taxon>Arthropoda</taxon>
        <taxon>Hexapoda</taxon>
        <taxon>Insecta</taxon>
        <taxon>Pterygota</taxon>
        <taxon>Palaeoptera</taxon>
        <taxon>Odonata</taxon>
        <taxon>Epiprocta</taxon>
        <taxon>Anisoptera</taxon>
        <taxon>Libelluloidea</taxon>
        <taxon>Libellulidae</taxon>
        <taxon>Ladona</taxon>
    </lineage>
</organism>
<reference evidence="1" key="1">
    <citation type="submission" date="2013-04" db="EMBL/GenBank/DDBJ databases">
        <authorList>
            <person name="Qu J."/>
            <person name="Murali S.C."/>
            <person name="Bandaranaike D."/>
            <person name="Bellair M."/>
            <person name="Blankenburg K."/>
            <person name="Chao H."/>
            <person name="Dinh H."/>
            <person name="Doddapaneni H."/>
            <person name="Downs B."/>
            <person name="Dugan-Rocha S."/>
            <person name="Elkadiri S."/>
            <person name="Gnanaolivu R.D."/>
            <person name="Hernandez B."/>
            <person name="Javaid M."/>
            <person name="Jayaseelan J.C."/>
            <person name="Lee S."/>
            <person name="Li M."/>
            <person name="Ming W."/>
            <person name="Munidasa M."/>
            <person name="Muniz J."/>
            <person name="Nguyen L."/>
            <person name="Ongeri F."/>
            <person name="Osuji N."/>
            <person name="Pu L.-L."/>
            <person name="Puazo M."/>
            <person name="Qu C."/>
            <person name="Quiroz J."/>
            <person name="Raj R."/>
            <person name="Weissenberger G."/>
            <person name="Xin Y."/>
            <person name="Zou X."/>
            <person name="Han Y."/>
            <person name="Richards S."/>
            <person name="Worley K."/>
            <person name="Muzny D."/>
            <person name="Gibbs R."/>
        </authorList>
    </citation>
    <scope>NUCLEOTIDE SEQUENCE</scope>
    <source>
        <strain evidence="1">Sampled in the wild</strain>
    </source>
</reference>
<proteinExistence type="predicted"/>
<evidence type="ECO:0000313" key="2">
    <source>
        <dbReference type="Proteomes" id="UP000792457"/>
    </source>
</evidence>
<reference evidence="1" key="2">
    <citation type="submission" date="2017-10" db="EMBL/GenBank/DDBJ databases">
        <title>Ladona fulva Genome sequencing and assembly.</title>
        <authorList>
            <person name="Murali S."/>
            <person name="Richards S."/>
            <person name="Bandaranaike D."/>
            <person name="Bellair M."/>
            <person name="Blankenburg K."/>
            <person name="Chao H."/>
            <person name="Dinh H."/>
            <person name="Doddapaneni H."/>
            <person name="Dugan-Rocha S."/>
            <person name="Elkadiri S."/>
            <person name="Gnanaolivu R."/>
            <person name="Hernandez B."/>
            <person name="Skinner E."/>
            <person name="Javaid M."/>
            <person name="Lee S."/>
            <person name="Li M."/>
            <person name="Ming W."/>
            <person name="Munidasa M."/>
            <person name="Muniz J."/>
            <person name="Nguyen L."/>
            <person name="Hughes D."/>
            <person name="Osuji N."/>
            <person name="Pu L.-L."/>
            <person name="Puazo M."/>
            <person name="Qu C."/>
            <person name="Quiroz J."/>
            <person name="Raj R."/>
            <person name="Weissenberger G."/>
            <person name="Xin Y."/>
            <person name="Zou X."/>
            <person name="Han Y."/>
            <person name="Worley K."/>
            <person name="Muzny D."/>
            <person name="Gibbs R."/>
        </authorList>
    </citation>
    <scope>NUCLEOTIDE SEQUENCE</scope>
    <source>
        <strain evidence="1">Sampled in the wild</strain>
    </source>
</reference>
<evidence type="ECO:0000313" key="1">
    <source>
        <dbReference type="EMBL" id="KAG8234345.1"/>
    </source>
</evidence>
<dbReference type="AlphaFoldDB" id="A0A8K0KIL1"/>
<keyword evidence="2" id="KW-1185">Reference proteome</keyword>
<sequence>MEQFSHSCVKIQLERVYKGFLSSITCGGIPISGFRSLLMERLAIDCRNQSKLYFTIYRGPREFAIKNYAHRHNSTVKEVVDFTLNHICKLSDYDTGFQAILILNSLDGISVSFYVLCEAKDEINQPLSLLYSLFDRETN</sequence>
<gene>
    <name evidence="1" type="ORF">J437_LFUL014798</name>
</gene>